<accession>A0A3N4IQN3</accession>
<reference evidence="1 2" key="1">
    <citation type="journal article" date="2018" name="Nat. Ecol. Evol.">
        <title>Pezizomycetes genomes reveal the molecular basis of ectomycorrhizal truffle lifestyle.</title>
        <authorList>
            <person name="Murat C."/>
            <person name="Payen T."/>
            <person name="Noel B."/>
            <person name="Kuo A."/>
            <person name="Morin E."/>
            <person name="Chen J."/>
            <person name="Kohler A."/>
            <person name="Krizsan K."/>
            <person name="Balestrini R."/>
            <person name="Da Silva C."/>
            <person name="Montanini B."/>
            <person name="Hainaut M."/>
            <person name="Levati E."/>
            <person name="Barry K.W."/>
            <person name="Belfiori B."/>
            <person name="Cichocki N."/>
            <person name="Clum A."/>
            <person name="Dockter R.B."/>
            <person name="Fauchery L."/>
            <person name="Guy J."/>
            <person name="Iotti M."/>
            <person name="Le Tacon F."/>
            <person name="Lindquist E.A."/>
            <person name="Lipzen A."/>
            <person name="Malagnac F."/>
            <person name="Mello A."/>
            <person name="Molinier V."/>
            <person name="Miyauchi S."/>
            <person name="Poulain J."/>
            <person name="Riccioni C."/>
            <person name="Rubini A."/>
            <person name="Sitrit Y."/>
            <person name="Splivallo R."/>
            <person name="Traeger S."/>
            <person name="Wang M."/>
            <person name="Zifcakova L."/>
            <person name="Wipf D."/>
            <person name="Zambonelli A."/>
            <person name="Paolocci F."/>
            <person name="Nowrousian M."/>
            <person name="Ottonello S."/>
            <person name="Baldrian P."/>
            <person name="Spatafora J.W."/>
            <person name="Henrissat B."/>
            <person name="Nagy L.G."/>
            <person name="Aury J.M."/>
            <person name="Wincker P."/>
            <person name="Grigoriev I.V."/>
            <person name="Bonfante P."/>
            <person name="Martin F.M."/>
        </authorList>
    </citation>
    <scope>NUCLEOTIDE SEQUENCE [LARGE SCALE GENOMIC DNA]</scope>
    <source>
        <strain evidence="1 2">RN42</strain>
    </source>
</reference>
<proteinExistence type="predicted"/>
<organism evidence="1 2">
    <name type="scientific">Ascobolus immersus RN42</name>
    <dbReference type="NCBI Taxonomy" id="1160509"/>
    <lineage>
        <taxon>Eukaryota</taxon>
        <taxon>Fungi</taxon>
        <taxon>Dikarya</taxon>
        <taxon>Ascomycota</taxon>
        <taxon>Pezizomycotina</taxon>
        <taxon>Pezizomycetes</taxon>
        <taxon>Pezizales</taxon>
        <taxon>Ascobolaceae</taxon>
        <taxon>Ascobolus</taxon>
    </lineage>
</organism>
<keyword evidence="2" id="KW-1185">Reference proteome</keyword>
<dbReference type="EMBL" id="ML119649">
    <property type="protein sequence ID" value="RPA86531.1"/>
    <property type="molecule type" value="Genomic_DNA"/>
</dbReference>
<sequence length="62" mass="6884">MDFDKVVDTLSTISAEALKFLDGYMATLRKESGKEYALVWVKVDFGKFMVELGEFTTPGPGC</sequence>
<gene>
    <name evidence="1" type="ORF">BJ508DRAFT_411213</name>
</gene>
<dbReference type="AlphaFoldDB" id="A0A3N4IQN3"/>
<dbReference type="Proteomes" id="UP000275078">
    <property type="component" value="Unassembled WGS sequence"/>
</dbReference>
<protein>
    <submittedName>
        <fullName evidence="1">Uncharacterized protein</fullName>
    </submittedName>
</protein>
<name>A0A3N4IQN3_ASCIM</name>
<evidence type="ECO:0000313" key="2">
    <source>
        <dbReference type="Proteomes" id="UP000275078"/>
    </source>
</evidence>
<evidence type="ECO:0000313" key="1">
    <source>
        <dbReference type="EMBL" id="RPA86531.1"/>
    </source>
</evidence>